<dbReference type="Gene3D" id="3.30.1330.40">
    <property type="entry name" value="RutC-like"/>
    <property type="match status" value="1"/>
</dbReference>
<dbReference type="PANTHER" id="PTHR11803">
    <property type="entry name" value="2-IMINOBUTANOATE/2-IMINOPROPANOATE DEAMINASE RIDA"/>
    <property type="match status" value="1"/>
</dbReference>
<evidence type="ECO:0000256" key="1">
    <source>
        <dbReference type="ARBA" id="ARBA00010552"/>
    </source>
</evidence>
<dbReference type="RefSeq" id="WP_063207814.1">
    <property type="nucleotide sequence ID" value="NZ_LUKD01000005.1"/>
</dbReference>
<dbReference type="InterPro" id="IPR006056">
    <property type="entry name" value="RidA"/>
</dbReference>
<dbReference type="GO" id="GO:0019239">
    <property type="term" value="F:deaminase activity"/>
    <property type="evidence" value="ECO:0007669"/>
    <property type="project" value="TreeGrafter"/>
</dbReference>
<comment type="similarity">
    <text evidence="1">Belongs to the RutC family.</text>
</comment>
<dbReference type="GO" id="GO:0005829">
    <property type="term" value="C:cytosol"/>
    <property type="evidence" value="ECO:0007669"/>
    <property type="project" value="TreeGrafter"/>
</dbReference>
<dbReference type="InterPro" id="IPR019897">
    <property type="entry name" value="RidA_CS"/>
</dbReference>
<dbReference type="CDD" id="cd00448">
    <property type="entry name" value="YjgF_YER057c_UK114_family"/>
    <property type="match status" value="1"/>
</dbReference>
<reference evidence="2 3" key="1">
    <citation type="submission" date="2016-03" db="EMBL/GenBank/DDBJ databases">
        <authorList>
            <person name="Ploux O."/>
        </authorList>
    </citation>
    <scope>NUCLEOTIDE SEQUENCE [LARGE SCALE GENOMIC DNA]</scope>
    <source>
        <strain evidence="2 3">EC13</strain>
    </source>
</reference>
<dbReference type="AlphaFoldDB" id="A0A162GAI5"/>
<protein>
    <submittedName>
        <fullName evidence="2">Reactive intermediate/imine deaminase</fullName>
    </submittedName>
</protein>
<sequence>MKKVIHTDNAPKAVGPYSQAVQMGDFLFCSGQISIDPKTNEVFTGDIKTQTQMVMKNIEAVLTAGGMNFSNIVKTTIFITNMNDFATVNEVYAQYFKDAPPARSTVAVAGLPKGVNVEIEVLAHR</sequence>
<evidence type="ECO:0000313" key="3">
    <source>
        <dbReference type="Proteomes" id="UP000075799"/>
    </source>
</evidence>
<dbReference type="PROSITE" id="PS01094">
    <property type="entry name" value="UPF0076"/>
    <property type="match status" value="1"/>
</dbReference>
<dbReference type="SUPFAM" id="SSF55298">
    <property type="entry name" value="YjgF-like"/>
    <property type="match status" value="1"/>
</dbReference>
<evidence type="ECO:0000313" key="2">
    <source>
        <dbReference type="EMBL" id="KYG65444.1"/>
    </source>
</evidence>
<dbReference type="OrthoDB" id="5296613at2"/>
<dbReference type="Pfam" id="PF01042">
    <property type="entry name" value="Ribonuc_L-PSP"/>
    <property type="match status" value="1"/>
</dbReference>
<dbReference type="InterPro" id="IPR006175">
    <property type="entry name" value="YjgF/YER057c/UK114"/>
</dbReference>
<dbReference type="InterPro" id="IPR035959">
    <property type="entry name" value="RutC-like_sf"/>
</dbReference>
<dbReference type="Proteomes" id="UP000075799">
    <property type="component" value="Unassembled WGS sequence"/>
</dbReference>
<accession>A0A162GAI5</accession>
<comment type="caution">
    <text evidence="2">The sequence shown here is derived from an EMBL/GenBank/DDBJ whole genome shotgun (WGS) entry which is preliminary data.</text>
</comment>
<gene>
    <name evidence="2" type="ORF">AZI87_12975</name>
</gene>
<proteinExistence type="inferred from homology"/>
<name>A0A162GAI5_BDEBC</name>
<dbReference type="PANTHER" id="PTHR11803:SF39">
    <property type="entry name" value="2-IMINOBUTANOATE_2-IMINOPROPANOATE DEAMINASE"/>
    <property type="match status" value="1"/>
</dbReference>
<dbReference type="NCBIfam" id="TIGR00004">
    <property type="entry name" value="Rid family detoxifying hydrolase"/>
    <property type="match status" value="1"/>
</dbReference>
<organism evidence="2 3">
    <name type="scientific">Bdellovibrio bacteriovorus</name>
    <dbReference type="NCBI Taxonomy" id="959"/>
    <lineage>
        <taxon>Bacteria</taxon>
        <taxon>Pseudomonadati</taxon>
        <taxon>Bdellovibrionota</taxon>
        <taxon>Bdellovibrionia</taxon>
        <taxon>Bdellovibrionales</taxon>
        <taxon>Pseudobdellovibrionaceae</taxon>
        <taxon>Bdellovibrio</taxon>
    </lineage>
</organism>
<dbReference type="EMBL" id="LUKD01000005">
    <property type="protein sequence ID" value="KYG65444.1"/>
    <property type="molecule type" value="Genomic_DNA"/>
</dbReference>
<dbReference type="FunFam" id="3.30.1330.40:FF:000001">
    <property type="entry name" value="L-PSP family endoribonuclease"/>
    <property type="match status" value="1"/>
</dbReference>